<evidence type="ECO:0000313" key="4">
    <source>
        <dbReference type="Proteomes" id="UP001499951"/>
    </source>
</evidence>
<feature type="domain" description="Glycosyltransferase subfamily 4-like N-terminal" evidence="2">
    <location>
        <begin position="94"/>
        <end position="200"/>
    </location>
</feature>
<dbReference type="Pfam" id="PF13439">
    <property type="entry name" value="Glyco_transf_4"/>
    <property type="match status" value="1"/>
</dbReference>
<evidence type="ECO:0000259" key="2">
    <source>
        <dbReference type="Pfam" id="PF13439"/>
    </source>
</evidence>
<evidence type="ECO:0000313" key="3">
    <source>
        <dbReference type="EMBL" id="GAA0570129.1"/>
    </source>
</evidence>
<dbReference type="RefSeq" id="WP_166929441.1">
    <property type="nucleotide sequence ID" value="NZ_BAAADD010000004.1"/>
</dbReference>
<dbReference type="PANTHER" id="PTHR45947:SF3">
    <property type="entry name" value="SULFOQUINOVOSYL TRANSFERASE SQD2"/>
    <property type="match status" value="1"/>
</dbReference>
<organism evidence="3 4">
    <name type="scientific">Rhizomicrobium electricum</name>
    <dbReference type="NCBI Taxonomy" id="480070"/>
    <lineage>
        <taxon>Bacteria</taxon>
        <taxon>Pseudomonadati</taxon>
        <taxon>Pseudomonadota</taxon>
        <taxon>Alphaproteobacteria</taxon>
        <taxon>Micropepsales</taxon>
        <taxon>Micropepsaceae</taxon>
        <taxon>Rhizomicrobium</taxon>
    </lineage>
</organism>
<dbReference type="InterPro" id="IPR028098">
    <property type="entry name" value="Glyco_trans_4-like_N"/>
</dbReference>
<evidence type="ECO:0000259" key="1">
    <source>
        <dbReference type="Pfam" id="PF00534"/>
    </source>
</evidence>
<protein>
    <submittedName>
        <fullName evidence="3">Glycosyltransferase family 4 protein</fullName>
    </submittedName>
</protein>
<gene>
    <name evidence="3" type="ORF">GCM10008942_18640</name>
</gene>
<comment type="caution">
    <text evidence="3">The sequence shown here is derived from an EMBL/GenBank/DDBJ whole genome shotgun (WGS) entry which is preliminary data.</text>
</comment>
<reference evidence="4" key="1">
    <citation type="journal article" date="2019" name="Int. J. Syst. Evol. Microbiol.">
        <title>The Global Catalogue of Microorganisms (GCM) 10K type strain sequencing project: providing services to taxonomists for standard genome sequencing and annotation.</title>
        <authorList>
            <consortium name="The Broad Institute Genomics Platform"/>
            <consortium name="The Broad Institute Genome Sequencing Center for Infectious Disease"/>
            <person name="Wu L."/>
            <person name="Ma J."/>
        </authorList>
    </citation>
    <scope>NUCLEOTIDE SEQUENCE [LARGE SCALE GENOMIC DNA]</scope>
    <source>
        <strain evidence="4">JCM 15089</strain>
    </source>
</reference>
<dbReference type="InterPro" id="IPR050194">
    <property type="entry name" value="Glycosyltransferase_grp1"/>
</dbReference>
<dbReference type="InterPro" id="IPR001296">
    <property type="entry name" value="Glyco_trans_1"/>
</dbReference>
<dbReference type="PANTHER" id="PTHR45947">
    <property type="entry name" value="SULFOQUINOVOSYL TRANSFERASE SQD2"/>
    <property type="match status" value="1"/>
</dbReference>
<dbReference type="EMBL" id="BAAADD010000004">
    <property type="protein sequence ID" value="GAA0570129.1"/>
    <property type="molecule type" value="Genomic_DNA"/>
</dbReference>
<feature type="domain" description="Glycosyl transferase family 1" evidence="1">
    <location>
        <begin position="217"/>
        <end position="369"/>
    </location>
</feature>
<sequence>MLSILTATTLFPNDAKPTQGAFVATRLAKLCESGEVSAEVLAPVPWLPPFVRYRDAGRLDLVPRHTQRGPWNVWHPRYLVIPKIGMTVTPHTLYLTMRNALRRMIAEGRRFDLIDAHYFYPDGVAAVRLAREFGLPVVVTARGTDINLIPEFPTPRRMILNAARQADGLITVCQALKDRMIELGVAAERITVLRNGVDLSLFHPEGRDGARRQLGFQRRTIGSVGWLIERKGHHHVIAALAKLPDTDLVIAGEGPERARLERLAVSLGVADRVRFMGSLDQRQLAEVYRALDALVLASSREGWANVLLEAMACGTPVVASSVWGTPEVVAEPAAGVLMRSLDADGVAEGVAALFSKLPDRAATRAYAEQFSWDATTQGQLRMFKRIVAERQARQHHIATVAARATSPHL</sequence>
<dbReference type="Pfam" id="PF00534">
    <property type="entry name" value="Glycos_transf_1"/>
    <property type="match status" value="1"/>
</dbReference>
<dbReference type="CDD" id="cd03798">
    <property type="entry name" value="GT4_WlbH-like"/>
    <property type="match status" value="1"/>
</dbReference>
<proteinExistence type="predicted"/>
<dbReference type="Proteomes" id="UP001499951">
    <property type="component" value="Unassembled WGS sequence"/>
</dbReference>
<accession>A0ABP3PM76</accession>
<dbReference type="Gene3D" id="3.40.50.2000">
    <property type="entry name" value="Glycogen Phosphorylase B"/>
    <property type="match status" value="2"/>
</dbReference>
<dbReference type="SUPFAM" id="SSF53756">
    <property type="entry name" value="UDP-Glycosyltransferase/glycogen phosphorylase"/>
    <property type="match status" value="1"/>
</dbReference>
<keyword evidence="4" id="KW-1185">Reference proteome</keyword>
<name>A0ABP3PM76_9PROT</name>